<name>A0ABP3GQ07_9ALTE</name>
<evidence type="ECO:0000256" key="2">
    <source>
        <dbReference type="SAM" id="Coils"/>
    </source>
</evidence>
<dbReference type="Proteomes" id="UP001501757">
    <property type="component" value="Unassembled WGS sequence"/>
</dbReference>
<evidence type="ECO:0000256" key="1">
    <source>
        <dbReference type="PROSITE-ProRule" id="PRU00169"/>
    </source>
</evidence>
<dbReference type="SMART" id="SM00028">
    <property type="entry name" value="TPR"/>
    <property type="match status" value="2"/>
</dbReference>
<keyword evidence="6" id="KW-1185">Reference proteome</keyword>
<feature type="domain" description="Response regulatory" evidence="4">
    <location>
        <begin position="7"/>
        <end position="126"/>
    </location>
</feature>
<dbReference type="SUPFAM" id="SSF48452">
    <property type="entry name" value="TPR-like"/>
    <property type="match status" value="1"/>
</dbReference>
<comment type="caution">
    <text evidence="5">The sequence shown here is derived from an EMBL/GenBank/DDBJ whole genome shotgun (WGS) entry which is preliminary data.</text>
</comment>
<dbReference type="EMBL" id="BAAAEI010000006">
    <property type="protein sequence ID" value="GAA0349167.1"/>
    <property type="molecule type" value="Genomic_DNA"/>
</dbReference>
<dbReference type="RefSeq" id="WP_343842904.1">
    <property type="nucleotide sequence ID" value="NZ_BAAAEI010000006.1"/>
</dbReference>
<dbReference type="InterPro" id="IPR011990">
    <property type="entry name" value="TPR-like_helical_dom_sf"/>
</dbReference>
<proteinExistence type="predicted"/>
<feature type="modified residue" description="4-aspartylphosphate" evidence="1">
    <location>
        <position position="57"/>
    </location>
</feature>
<keyword evidence="1" id="KW-0597">Phosphoprotein</keyword>
<dbReference type="SMART" id="SM00448">
    <property type="entry name" value="REC"/>
    <property type="match status" value="1"/>
</dbReference>
<feature type="region of interest" description="Disordered" evidence="3">
    <location>
        <begin position="531"/>
        <end position="551"/>
    </location>
</feature>
<dbReference type="InterPro" id="IPR001789">
    <property type="entry name" value="Sig_transdc_resp-reg_receiver"/>
</dbReference>
<evidence type="ECO:0000313" key="5">
    <source>
        <dbReference type="EMBL" id="GAA0349167.1"/>
    </source>
</evidence>
<dbReference type="InterPro" id="IPR019734">
    <property type="entry name" value="TPR_rpt"/>
</dbReference>
<evidence type="ECO:0000256" key="3">
    <source>
        <dbReference type="SAM" id="MobiDB-lite"/>
    </source>
</evidence>
<dbReference type="Gene3D" id="1.25.40.10">
    <property type="entry name" value="Tetratricopeptide repeat domain"/>
    <property type="match status" value="1"/>
</dbReference>
<dbReference type="InterPro" id="IPR011006">
    <property type="entry name" value="CheY-like_superfamily"/>
</dbReference>
<dbReference type="Gene3D" id="3.40.50.2300">
    <property type="match status" value="1"/>
</dbReference>
<accession>A0ABP3GQ07</accession>
<dbReference type="PROSITE" id="PS50110">
    <property type="entry name" value="RESPONSE_REGULATORY"/>
    <property type="match status" value="1"/>
</dbReference>
<evidence type="ECO:0000259" key="4">
    <source>
        <dbReference type="PROSITE" id="PS50110"/>
    </source>
</evidence>
<reference evidence="6" key="1">
    <citation type="journal article" date="2019" name="Int. J. Syst. Evol. Microbiol.">
        <title>The Global Catalogue of Microorganisms (GCM) 10K type strain sequencing project: providing services to taxonomists for standard genome sequencing and annotation.</title>
        <authorList>
            <consortium name="The Broad Institute Genomics Platform"/>
            <consortium name="The Broad Institute Genome Sequencing Center for Infectious Disease"/>
            <person name="Wu L."/>
            <person name="Ma J."/>
        </authorList>
    </citation>
    <scope>NUCLEOTIDE SEQUENCE [LARGE SCALE GENOMIC DNA]</scope>
    <source>
        <strain evidence="6">JCM 13378</strain>
    </source>
</reference>
<feature type="coiled-coil region" evidence="2">
    <location>
        <begin position="282"/>
        <end position="309"/>
    </location>
</feature>
<sequence>MANSHINIAIVEDNGVARLNLRNHLMEMGYADIGCYSHGRELKPVLKQRHFDLILMDFHLGLHKNGVEVVNELQKEGLIKPSTSLVFVTSDRMPMIIGQIVDVHPDALVLKPYTIRNLEKTLTACIAFNRYLSPVLKLMDNDEFDAALNKLDELLQGNQMPRAKTNMIKLRARLLTKLGRHTEAGEIYTQILQASDKIIWAKWGLIQSTYLAGDTEKSESMLEALLDTHLTNDKACEWLSRINIEKQDYPKAQQYMERIKDGELSLSAARLKAYLFQVQDRMDDAIALLEKKRESNRNIRERFNELSLDLARCYLTQAEGKPAPERAKHLQVARFLIGSASRNIHGQDIDIKRNYMTALANVLEGDLSKAQELLALQGMLEAGDMDIPTLSDAVHAWHGVGDLAKASELLDELERKLGKLPDENEKTLGSLMLVKNQETLGDKKERALAFNRQGLEFYQKQLFADAIDDFYQAYLLFPEEAAFSINLLHCMVEAGTREHKRASSEVLHNELSSQALSKANAQRLHDISNKMAKRHWLNTPPPESPATTSES</sequence>
<dbReference type="SUPFAM" id="SSF52172">
    <property type="entry name" value="CheY-like"/>
    <property type="match status" value="1"/>
</dbReference>
<organism evidence="5 6">
    <name type="scientific">Bowmanella denitrificans</name>
    <dbReference type="NCBI Taxonomy" id="366582"/>
    <lineage>
        <taxon>Bacteria</taxon>
        <taxon>Pseudomonadati</taxon>
        <taxon>Pseudomonadota</taxon>
        <taxon>Gammaproteobacteria</taxon>
        <taxon>Alteromonadales</taxon>
        <taxon>Alteromonadaceae</taxon>
        <taxon>Bowmanella</taxon>
    </lineage>
</organism>
<protein>
    <recommendedName>
        <fullName evidence="4">Response regulatory domain-containing protein</fullName>
    </recommendedName>
</protein>
<keyword evidence="2" id="KW-0175">Coiled coil</keyword>
<evidence type="ECO:0000313" key="6">
    <source>
        <dbReference type="Proteomes" id="UP001501757"/>
    </source>
</evidence>
<gene>
    <name evidence="5" type="ORF">GCM10009092_11940</name>
</gene>
<dbReference type="Pfam" id="PF00072">
    <property type="entry name" value="Response_reg"/>
    <property type="match status" value="1"/>
</dbReference>